<dbReference type="InterPro" id="IPR004364">
    <property type="entry name" value="Aa-tRNA-synt_II"/>
</dbReference>
<evidence type="ECO:0000313" key="9">
    <source>
        <dbReference type="Proteomes" id="UP000006671"/>
    </source>
</evidence>
<keyword evidence="6 8" id="KW-0030">Aminoacyl-tRNA synthetase</keyword>
<dbReference type="eggNOG" id="KOG2411">
    <property type="taxonomic scope" value="Eukaryota"/>
</dbReference>
<dbReference type="PANTHER" id="PTHR22594">
    <property type="entry name" value="ASPARTYL/LYSYL-TRNA SYNTHETASE"/>
    <property type="match status" value="1"/>
</dbReference>
<dbReference type="Pfam" id="PF00152">
    <property type="entry name" value="tRNA-synt_2"/>
    <property type="match status" value="1"/>
</dbReference>
<keyword evidence="4" id="KW-0067">ATP-binding</keyword>
<dbReference type="OrthoDB" id="439710at2759"/>
<evidence type="ECO:0000256" key="1">
    <source>
        <dbReference type="ARBA" id="ARBA00006303"/>
    </source>
</evidence>
<keyword evidence="2" id="KW-0436">Ligase</keyword>
<evidence type="ECO:0000259" key="7">
    <source>
        <dbReference type="PROSITE" id="PS50862"/>
    </source>
</evidence>
<dbReference type="InterPro" id="IPR047089">
    <property type="entry name" value="Asp-tRNA-ligase_1_N"/>
</dbReference>
<dbReference type="InterPro" id="IPR029351">
    <property type="entry name" value="GAD_dom"/>
</dbReference>
<dbReference type="InterPro" id="IPR004365">
    <property type="entry name" value="NA-bd_OB_tRNA"/>
</dbReference>
<dbReference type="SUPFAM" id="SSF55681">
    <property type="entry name" value="Class II aaRS and biotin synthetases"/>
    <property type="match status" value="1"/>
</dbReference>
<gene>
    <name evidence="8" type="ORF">NAEGRDRAFT_69566</name>
</gene>
<dbReference type="Gene3D" id="3.30.1360.30">
    <property type="entry name" value="GAD-like domain"/>
    <property type="match status" value="1"/>
</dbReference>
<evidence type="ECO:0000256" key="6">
    <source>
        <dbReference type="ARBA" id="ARBA00023146"/>
    </source>
</evidence>
<name>D2VKV6_NAEGR</name>
<dbReference type="InterPro" id="IPR006195">
    <property type="entry name" value="aa-tRNA-synth_II"/>
</dbReference>
<dbReference type="PANTHER" id="PTHR22594:SF5">
    <property type="entry name" value="ASPARTATE--TRNA LIGASE, MITOCHONDRIAL"/>
    <property type="match status" value="1"/>
</dbReference>
<dbReference type="SUPFAM" id="SSF50249">
    <property type="entry name" value="Nucleic acid-binding proteins"/>
    <property type="match status" value="1"/>
</dbReference>
<dbReference type="Gene3D" id="3.30.930.10">
    <property type="entry name" value="Bira Bifunctional Protein, Domain 2"/>
    <property type="match status" value="1"/>
</dbReference>
<keyword evidence="5" id="KW-0648">Protein biosynthesis</keyword>
<dbReference type="Gene3D" id="2.40.50.140">
    <property type="entry name" value="Nucleic acid-binding proteins"/>
    <property type="match status" value="1"/>
</dbReference>
<dbReference type="Pfam" id="PF01336">
    <property type="entry name" value="tRNA_anti-codon"/>
    <property type="match status" value="1"/>
</dbReference>
<dbReference type="CDD" id="cd04317">
    <property type="entry name" value="EcAspRS_like_N"/>
    <property type="match status" value="1"/>
</dbReference>
<keyword evidence="9" id="KW-1185">Reference proteome</keyword>
<comment type="similarity">
    <text evidence="1">Belongs to the class-II aminoacyl-tRNA synthetase family. Type 1 subfamily.</text>
</comment>
<dbReference type="Pfam" id="PF02938">
    <property type="entry name" value="GAD"/>
    <property type="match status" value="1"/>
</dbReference>
<evidence type="ECO:0000256" key="2">
    <source>
        <dbReference type="ARBA" id="ARBA00022598"/>
    </source>
</evidence>
<dbReference type="EMBL" id="GG738879">
    <property type="protein sequence ID" value="EFC42509.1"/>
    <property type="molecule type" value="Genomic_DNA"/>
</dbReference>
<dbReference type="GO" id="GO:0005524">
    <property type="term" value="F:ATP binding"/>
    <property type="evidence" value="ECO:0007669"/>
    <property type="project" value="UniProtKB-KW"/>
</dbReference>
<proteinExistence type="inferred from homology"/>
<protein>
    <submittedName>
        <fullName evidence="8">Tentative aspartyl-tRNA synthetase</fullName>
    </submittedName>
</protein>
<keyword evidence="3" id="KW-0547">Nucleotide-binding</keyword>
<dbReference type="STRING" id="5762.D2VKV6"/>
<dbReference type="InterPro" id="IPR012340">
    <property type="entry name" value="NA-bd_OB-fold"/>
</dbReference>
<dbReference type="GeneID" id="8863070"/>
<evidence type="ECO:0000256" key="3">
    <source>
        <dbReference type="ARBA" id="ARBA00022741"/>
    </source>
</evidence>
<dbReference type="GO" id="GO:0003676">
    <property type="term" value="F:nucleic acid binding"/>
    <property type="evidence" value="ECO:0007669"/>
    <property type="project" value="InterPro"/>
</dbReference>
<dbReference type="PRINTS" id="PR01042">
    <property type="entry name" value="TRNASYNTHASP"/>
</dbReference>
<sequence>MLRNQTKALLSASSARNLLKRNSKAVFSGITNLSTLKNNQSLSSFNNNKECMMNFSSSIKARSENQTIAFGESYQRNQYCGEVVGDELVGKQVKLNGWVENIRIINQNECVFVTVRDVSGVVQVMLKKKELIEYLKDNEIKNESVVFVSGVVSKRPSEMMNPNMKTGAYEIEATELLLLNKAKTLPLQLVNAEEEIRLKYRYLDLRRRQLVENLSIRSKALAITRKYFGEMNRFLEIETPTLFKSTPEGAREFLVPTRQKGKFYALTQSPQQYKQLLMVGGMDRYFQIARCYRDESGRMDRQPEFTQIDLEMSFLTQKDIYALIENFIKMLWKDILGIDIKTPFQQMKYRDAMDMYGSDKPDLRYEDLKFKNVTEIFKNEKSQIEIVNQTVADAGFVYALKAKQIGATMTRKIIDQFTEKAKSVEKTRLIISTKIGKPEEPFLNGKLTEQQQAKLREQLDLKEGDMLILSVDKEWETTVKGLGRVREQCAKYMTEQGIYQFNTIEEKYRFLWVIDFQLFERAKDQHGQAHLHTSRGLSAMHHPFTAPHAEDIPLLYSDDVNDILKVRGQHYDCVLNGVELGGGSIRIHQADMQKYVLEKVLELGEERTMVRFGHLIEALSYGAPPHGGLALGFDRLICLLCGEDKAKTLRDVIAFPKSSSGNEIMTQAPGEVEEDQLKELFIKVDNQ</sequence>
<dbReference type="InterPro" id="IPR045864">
    <property type="entry name" value="aa-tRNA-synth_II/BPL/LPL"/>
</dbReference>
<dbReference type="NCBIfam" id="NF001750">
    <property type="entry name" value="PRK00476.1"/>
    <property type="match status" value="1"/>
</dbReference>
<reference evidence="8 9" key="1">
    <citation type="journal article" date="2010" name="Cell">
        <title>The genome of Naegleria gruberi illuminates early eukaryotic versatility.</title>
        <authorList>
            <person name="Fritz-Laylin L.K."/>
            <person name="Prochnik S.E."/>
            <person name="Ginger M.L."/>
            <person name="Dacks J.B."/>
            <person name="Carpenter M.L."/>
            <person name="Field M.C."/>
            <person name="Kuo A."/>
            <person name="Paredez A."/>
            <person name="Chapman J."/>
            <person name="Pham J."/>
            <person name="Shu S."/>
            <person name="Neupane R."/>
            <person name="Cipriano M."/>
            <person name="Mancuso J."/>
            <person name="Tu H."/>
            <person name="Salamov A."/>
            <person name="Lindquist E."/>
            <person name="Shapiro H."/>
            <person name="Lucas S."/>
            <person name="Grigoriev I.V."/>
            <person name="Cande W.Z."/>
            <person name="Fulton C."/>
            <person name="Rokhsar D.S."/>
            <person name="Dawson S.C."/>
        </authorList>
    </citation>
    <scope>NUCLEOTIDE SEQUENCE [LARGE SCALE GENOMIC DNA]</scope>
    <source>
        <strain evidence="8 9">NEG-M</strain>
    </source>
</reference>
<dbReference type="OMA" id="LCGWVDR"/>
<dbReference type="InterPro" id="IPR002312">
    <property type="entry name" value="Asp/Asn-tRNA-synth_IIb"/>
</dbReference>
<dbReference type="NCBIfam" id="TIGR00459">
    <property type="entry name" value="aspS_bact"/>
    <property type="match status" value="1"/>
</dbReference>
<dbReference type="InParanoid" id="D2VKV6"/>
<dbReference type="GO" id="GO:0006422">
    <property type="term" value="P:aspartyl-tRNA aminoacylation"/>
    <property type="evidence" value="ECO:0007669"/>
    <property type="project" value="TreeGrafter"/>
</dbReference>
<dbReference type="PROSITE" id="PS50862">
    <property type="entry name" value="AA_TRNA_LIGASE_II"/>
    <property type="match status" value="1"/>
</dbReference>
<dbReference type="FunCoup" id="D2VKV6">
    <property type="interactions" value="342"/>
</dbReference>
<dbReference type="AlphaFoldDB" id="D2VKV6"/>
<evidence type="ECO:0000256" key="5">
    <source>
        <dbReference type="ARBA" id="ARBA00022917"/>
    </source>
</evidence>
<dbReference type="InterPro" id="IPR004524">
    <property type="entry name" value="Asp-tRNA-ligase_1"/>
</dbReference>
<organism evidence="9">
    <name type="scientific">Naegleria gruberi</name>
    <name type="common">Amoeba</name>
    <dbReference type="NCBI Taxonomy" id="5762"/>
    <lineage>
        <taxon>Eukaryota</taxon>
        <taxon>Discoba</taxon>
        <taxon>Heterolobosea</taxon>
        <taxon>Tetramitia</taxon>
        <taxon>Eutetramitia</taxon>
        <taxon>Vahlkampfiidae</taxon>
        <taxon>Naegleria</taxon>
    </lineage>
</organism>
<dbReference type="HAMAP" id="MF_00044">
    <property type="entry name" value="Asp_tRNA_synth_type1"/>
    <property type="match status" value="1"/>
</dbReference>
<dbReference type="SUPFAM" id="SSF55261">
    <property type="entry name" value="GAD domain-like"/>
    <property type="match status" value="1"/>
</dbReference>
<evidence type="ECO:0000313" key="8">
    <source>
        <dbReference type="EMBL" id="EFC42509.1"/>
    </source>
</evidence>
<feature type="domain" description="Aminoacyl-transfer RNA synthetases class-II family profile" evidence="7">
    <location>
        <begin position="214"/>
        <end position="656"/>
    </location>
</feature>
<dbReference type="VEuPathDB" id="AmoebaDB:NAEGRDRAFT_69566"/>
<evidence type="ECO:0000256" key="4">
    <source>
        <dbReference type="ARBA" id="ARBA00022840"/>
    </source>
</evidence>
<dbReference type="GO" id="GO:0005739">
    <property type="term" value="C:mitochondrion"/>
    <property type="evidence" value="ECO:0007669"/>
    <property type="project" value="TreeGrafter"/>
</dbReference>
<dbReference type="InterPro" id="IPR004115">
    <property type="entry name" value="GAD-like_sf"/>
</dbReference>
<dbReference type="RefSeq" id="XP_002675253.1">
    <property type="nucleotide sequence ID" value="XM_002675207.1"/>
</dbReference>
<dbReference type="GO" id="GO:0004815">
    <property type="term" value="F:aspartate-tRNA ligase activity"/>
    <property type="evidence" value="ECO:0007669"/>
    <property type="project" value="TreeGrafter"/>
</dbReference>
<accession>D2VKV6</accession>
<dbReference type="KEGG" id="ngr:NAEGRDRAFT_69566"/>
<dbReference type="Proteomes" id="UP000006671">
    <property type="component" value="Unassembled WGS sequence"/>
</dbReference>